<protein>
    <recommendedName>
        <fullName evidence="2">HK97 gp10 family phage protein</fullName>
    </recommendedName>
</protein>
<accession>A0A6J7X858</accession>
<evidence type="ECO:0008006" key="2">
    <source>
        <dbReference type="Google" id="ProtNLM"/>
    </source>
</evidence>
<reference evidence="1" key="1">
    <citation type="submission" date="2020-05" db="EMBL/GenBank/DDBJ databases">
        <authorList>
            <person name="Chiriac C."/>
            <person name="Salcher M."/>
            <person name="Ghai R."/>
            <person name="Kavagutti S V."/>
        </authorList>
    </citation>
    <scope>NUCLEOTIDE SEQUENCE</scope>
</reference>
<name>A0A6J7X858_9CAUD</name>
<gene>
    <name evidence="1" type="ORF">UFOVP753_7</name>
</gene>
<proteinExistence type="predicted"/>
<dbReference type="EMBL" id="LR798352">
    <property type="protein sequence ID" value="CAB5225800.1"/>
    <property type="molecule type" value="Genomic_DNA"/>
</dbReference>
<evidence type="ECO:0000313" key="1">
    <source>
        <dbReference type="EMBL" id="CAB5225800.1"/>
    </source>
</evidence>
<organism evidence="1">
    <name type="scientific">uncultured Caudovirales phage</name>
    <dbReference type="NCBI Taxonomy" id="2100421"/>
    <lineage>
        <taxon>Viruses</taxon>
        <taxon>Duplodnaviria</taxon>
        <taxon>Heunggongvirae</taxon>
        <taxon>Uroviricota</taxon>
        <taxon>Caudoviricetes</taxon>
        <taxon>Peduoviridae</taxon>
        <taxon>Maltschvirus</taxon>
        <taxon>Maltschvirus maltsch</taxon>
    </lineage>
</organism>
<sequence length="153" mass="17131">MSFSIDKSKSVTSLSKRLKEAPHVITQQIQKIINESVITIENNARARAPQGKTGLLKASIYSTPYTMNAGARVGSGGRMGRQSNYSPFVEFGTGNDFQIPVYRNLNMNQLEGYARTFKRSNGNLVNLPHRPFLFLSASEELYKMVSKIKKIKI</sequence>